<protein>
    <submittedName>
        <fullName evidence="1">Uncharacterized protein</fullName>
    </submittedName>
</protein>
<sequence length="283" mass="33353">MIKFISFIFILLFSIYSYAEESQFQVIKEAYFNGGLCEYITEDKKQVKLDEYMYSNLCASVYKTNIDDLNKAYYAYKEYLKENARFSDNILKHLSEKAPDKRKDENKIHLRFIYNKVDFNLLFIKKEDGIYVYDYTDMWYLRYAFGEGEPKKINDKLTVYNMGSKFIGKNLISKDSNLVIKNAYGFNDNVDYIKFVVNTTDMDIAYNIIREYVFSENTEFNQIIDKAQLDEYFPPSLEENKATKYISDDYVTTELLIGVVDMSVEELKREGDKIIGFTDVAQP</sequence>
<gene>
    <name evidence="1" type="ORF">H9804_09560</name>
</gene>
<name>A0A9D2GVM6_9BACT</name>
<reference evidence="1" key="2">
    <citation type="submission" date="2021-04" db="EMBL/GenBank/DDBJ databases">
        <authorList>
            <person name="Gilroy R."/>
        </authorList>
    </citation>
    <scope>NUCLEOTIDE SEQUENCE</scope>
    <source>
        <strain evidence="1">ChiW4-1371</strain>
    </source>
</reference>
<proteinExistence type="predicted"/>
<evidence type="ECO:0000313" key="2">
    <source>
        <dbReference type="Proteomes" id="UP000824176"/>
    </source>
</evidence>
<organism evidence="1 2">
    <name type="scientific">Candidatus Mucispirillum faecigallinarum</name>
    <dbReference type="NCBI Taxonomy" id="2838699"/>
    <lineage>
        <taxon>Bacteria</taxon>
        <taxon>Pseudomonadati</taxon>
        <taxon>Deferribacterota</taxon>
        <taxon>Deferribacteres</taxon>
        <taxon>Deferribacterales</taxon>
        <taxon>Mucispirillaceae</taxon>
        <taxon>Mucispirillum</taxon>
    </lineage>
</organism>
<dbReference type="EMBL" id="DXAQ01000141">
    <property type="protein sequence ID" value="HIZ90182.1"/>
    <property type="molecule type" value="Genomic_DNA"/>
</dbReference>
<dbReference type="Proteomes" id="UP000824176">
    <property type="component" value="Unassembled WGS sequence"/>
</dbReference>
<comment type="caution">
    <text evidence="1">The sequence shown here is derived from an EMBL/GenBank/DDBJ whole genome shotgun (WGS) entry which is preliminary data.</text>
</comment>
<dbReference type="AlphaFoldDB" id="A0A9D2GVM6"/>
<accession>A0A9D2GVM6</accession>
<evidence type="ECO:0000313" key="1">
    <source>
        <dbReference type="EMBL" id="HIZ90182.1"/>
    </source>
</evidence>
<reference evidence="1" key="1">
    <citation type="journal article" date="2021" name="PeerJ">
        <title>Extensive microbial diversity within the chicken gut microbiome revealed by metagenomics and culture.</title>
        <authorList>
            <person name="Gilroy R."/>
            <person name="Ravi A."/>
            <person name="Getino M."/>
            <person name="Pursley I."/>
            <person name="Horton D.L."/>
            <person name="Alikhan N.F."/>
            <person name="Baker D."/>
            <person name="Gharbi K."/>
            <person name="Hall N."/>
            <person name="Watson M."/>
            <person name="Adriaenssens E.M."/>
            <person name="Foster-Nyarko E."/>
            <person name="Jarju S."/>
            <person name="Secka A."/>
            <person name="Antonio M."/>
            <person name="Oren A."/>
            <person name="Chaudhuri R.R."/>
            <person name="La Ragione R."/>
            <person name="Hildebrand F."/>
            <person name="Pallen M.J."/>
        </authorList>
    </citation>
    <scope>NUCLEOTIDE SEQUENCE</scope>
    <source>
        <strain evidence="1">ChiW4-1371</strain>
    </source>
</reference>